<accession>A0A6J1MSA0</accession>
<dbReference type="Pfam" id="PF01839">
    <property type="entry name" value="FG-GAP"/>
    <property type="match status" value="2"/>
</dbReference>
<dbReference type="SMART" id="SM00191">
    <property type="entry name" value="Int_alpha"/>
    <property type="match status" value="3"/>
</dbReference>
<dbReference type="PRINTS" id="PR01185">
    <property type="entry name" value="INTEGRINA"/>
</dbReference>
<keyword evidence="2" id="KW-0677">Repeat</keyword>
<feature type="repeat" description="FG-GAP" evidence="4">
    <location>
        <begin position="365"/>
        <end position="422"/>
    </location>
</feature>
<keyword evidence="5" id="KW-1133">Transmembrane helix</keyword>
<dbReference type="InterPro" id="IPR013517">
    <property type="entry name" value="FG-GAP"/>
</dbReference>
<evidence type="ECO:0000256" key="5">
    <source>
        <dbReference type="RuleBase" id="RU003762"/>
    </source>
</evidence>
<dbReference type="GO" id="GO:0007229">
    <property type="term" value="P:integrin-mediated signaling pathway"/>
    <property type="evidence" value="ECO:0007669"/>
    <property type="project" value="UniProtKB-KW"/>
</dbReference>
<keyword evidence="6" id="KW-1185">Reference proteome</keyword>
<keyword evidence="5" id="KW-0472">Membrane</keyword>
<dbReference type="PANTHER" id="PTHR23220">
    <property type="entry name" value="INTEGRIN ALPHA"/>
    <property type="match status" value="1"/>
</dbReference>
<comment type="subcellular location">
    <subcellularLocation>
        <location evidence="5">Membrane</location>
        <topology evidence="5">Single-pass type I membrane protein</topology>
    </subcellularLocation>
</comment>
<dbReference type="Gene3D" id="2.130.10.130">
    <property type="entry name" value="Integrin alpha, N-terminal"/>
    <property type="match status" value="1"/>
</dbReference>
<evidence type="ECO:0000256" key="1">
    <source>
        <dbReference type="ARBA" id="ARBA00022729"/>
    </source>
</evidence>
<evidence type="ECO:0000313" key="6">
    <source>
        <dbReference type="Proteomes" id="UP001652582"/>
    </source>
</evidence>
<dbReference type="PROSITE" id="PS51470">
    <property type="entry name" value="FG_GAP"/>
    <property type="match status" value="2"/>
</dbReference>
<dbReference type="GeneID" id="112044234"/>
<keyword evidence="1 5" id="KW-0732">Signal</keyword>
<dbReference type="GO" id="GO:0033627">
    <property type="term" value="P:cell adhesion mediated by integrin"/>
    <property type="evidence" value="ECO:0007669"/>
    <property type="project" value="TreeGrafter"/>
</dbReference>
<gene>
    <name evidence="7" type="primary">LOC112044234</name>
</gene>
<dbReference type="GO" id="GO:0008305">
    <property type="term" value="C:integrin complex"/>
    <property type="evidence" value="ECO:0007669"/>
    <property type="project" value="InterPro"/>
</dbReference>
<dbReference type="GO" id="GO:0005178">
    <property type="term" value="F:integrin binding"/>
    <property type="evidence" value="ECO:0007669"/>
    <property type="project" value="TreeGrafter"/>
</dbReference>
<dbReference type="PANTHER" id="PTHR23220:SF122">
    <property type="entry name" value="INTEGRIN ALPHA-PS1"/>
    <property type="match status" value="1"/>
</dbReference>
<dbReference type="GO" id="GO:0007160">
    <property type="term" value="P:cell-matrix adhesion"/>
    <property type="evidence" value="ECO:0007669"/>
    <property type="project" value="TreeGrafter"/>
</dbReference>
<dbReference type="GO" id="GO:0098609">
    <property type="term" value="P:cell-cell adhesion"/>
    <property type="evidence" value="ECO:0007669"/>
    <property type="project" value="TreeGrafter"/>
</dbReference>
<organism evidence="6 7">
    <name type="scientific">Bicyclus anynana</name>
    <name type="common">Squinting bush brown butterfly</name>
    <dbReference type="NCBI Taxonomy" id="110368"/>
    <lineage>
        <taxon>Eukaryota</taxon>
        <taxon>Metazoa</taxon>
        <taxon>Ecdysozoa</taxon>
        <taxon>Arthropoda</taxon>
        <taxon>Hexapoda</taxon>
        <taxon>Insecta</taxon>
        <taxon>Pterygota</taxon>
        <taxon>Neoptera</taxon>
        <taxon>Endopterygota</taxon>
        <taxon>Lepidoptera</taxon>
        <taxon>Glossata</taxon>
        <taxon>Ditrysia</taxon>
        <taxon>Papilionoidea</taxon>
        <taxon>Nymphalidae</taxon>
        <taxon>Satyrinae</taxon>
        <taxon>Satyrini</taxon>
        <taxon>Mycalesina</taxon>
        <taxon>Bicyclus</taxon>
    </lineage>
</organism>
<reference evidence="7" key="1">
    <citation type="submission" date="2025-08" db="UniProtKB">
        <authorList>
            <consortium name="RefSeq"/>
        </authorList>
    </citation>
    <scope>IDENTIFICATION</scope>
</reference>
<dbReference type="AlphaFoldDB" id="A0A6J1MSA0"/>
<dbReference type="OrthoDB" id="5317514at2759"/>
<dbReference type="InterPro" id="IPR028994">
    <property type="entry name" value="Integrin_alpha_N"/>
</dbReference>
<evidence type="ECO:0000256" key="3">
    <source>
        <dbReference type="ARBA" id="ARBA00023180"/>
    </source>
</evidence>
<dbReference type="Proteomes" id="UP001652582">
    <property type="component" value="Chromosome 5"/>
</dbReference>
<keyword evidence="5" id="KW-0130">Cell adhesion</keyword>
<feature type="signal peptide" evidence="5">
    <location>
        <begin position="1"/>
        <end position="22"/>
    </location>
</feature>
<keyword evidence="5" id="KW-0675">Receptor</keyword>
<feature type="chain" id="PRO_5027142796" evidence="5">
    <location>
        <begin position="23"/>
        <end position="1003"/>
    </location>
</feature>
<protein>
    <submittedName>
        <fullName evidence="7">Integrin alpha-9</fullName>
    </submittedName>
</protein>
<dbReference type="InterPro" id="IPR000413">
    <property type="entry name" value="Integrin_alpha"/>
</dbReference>
<keyword evidence="5" id="KW-0812">Transmembrane</keyword>
<dbReference type="SUPFAM" id="SSF69318">
    <property type="entry name" value="Integrin alpha N-terminal domain"/>
    <property type="match status" value="1"/>
</dbReference>
<proteinExistence type="inferred from homology"/>
<name>A0A6J1MSA0_BICAN</name>
<evidence type="ECO:0000256" key="4">
    <source>
        <dbReference type="PROSITE-ProRule" id="PRU00803"/>
    </source>
</evidence>
<evidence type="ECO:0000256" key="2">
    <source>
        <dbReference type="ARBA" id="ARBA00022737"/>
    </source>
</evidence>
<keyword evidence="5 7" id="KW-0401">Integrin</keyword>
<evidence type="ECO:0000313" key="7">
    <source>
        <dbReference type="RefSeq" id="XP_023935772.1"/>
    </source>
</evidence>
<dbReference type="PROSITE" id="PS00242">
    <property type="entry name" value="INTEGRIN_ALPHA"/>
    <property type="match status" value="1"/>
</dbReference>
<dbReference type="KEGG" id="bany:112044234"/>
<dbReference type="InterPro" id="IPR018184">
    <property type="entry name" value="Integrin_alpha_C_CS"/>
</dbReference>
<keyword evidence="3" id="KW-0325">Glycoprotein</keyword>
<sequence length="1003" mass="112449">MTGYHLLLFQLIVLLNLNAAICTFFHKSSYIDIEPPETGTDFGLTLEYFSEMQSLVVGAPFSDQNGKLYLCPLNDNALLNRKTACTRIPIDIDRLVQNHSRSHSPNQRFGLGASISVTPEYIFTCAPLVTFDITLWNGTKFGACGTCFKYNGESTMRYLGLMEQYEKDMNTNNSRYSSIDINNAYGGVGWSTFADVEQRVIIIAKPSGLHSTLHYIDMDQPSNPPQLVQDGINMDTIKNAYLAFNYKGTAFAAGMFFKGYRTLYAFSYEDRKVGFISFLTYNNTTKKMDLLTVGKSGKESFVQINDISVGSMFGYSMHSTNFDRDGYTDLLVGAPGYGSSDENYENGAVHIYLGGDLRGKDRPQLKTLRINSMKDGSRFGTSIATADLDGDSYPEIFVSAPFENSSKGAVYIISGYEVNQIFNKNNKIYLSDLLNVQRIQNEKIDTLGFSLKALPVPHFDELGLYFLAMGSPDSGKVALYRSIPIITVNLKTKLRGSDVNIVREQDTECIVTVTVEVIYPKNPTLITGKLLVNTSIVGDAVWLKNGTNYEIILSEVSTSSDGIPASHSTDIVVSFQNWKPGFYLFKAEVRPDIENLNREDFDPSLVDISVSSNTTSELGLMRECEGEDCVANLSLTFEWSGGNKDLYTPGENDTETMTVVIRNDGGATFGSCARIKITGAQIALLECKTDDGWYKCDLMNIGRYTEYSLPILLDMSKPTNQHDNLRIEVLLYNKCTSHPNKENYTKIINYDFMTDGIYFNSTHYKHVITDLQIEDVDSSRYIEIIESYTITNKAEMFWSSLPLEIYLEEQPFITDYLIQVESIDCNKTISDRTYYICPVDLKPDSTITVKSNVTIIKDKVVKSLKNKKLELITYFKLYMKPTSNTNEDMYTTDIEYQKTIGLENNKFIVIAISILVGIFVMAVIAIILSKGGFFKRAEKEKLVSLKHDIRKQSIRRPIIEYGQDASAPNLDQLENCGTAPINSESSFQSSIVGVTQRKNIPAT</sequence>
<dbReference type="RefSeq" id="XP_023935772.1">
    <property type="nucleotide sequence ID" value="XM_024080004.2"/>
</dbReference>
<feature type="transmembrane region" description="Helical" evidence="5">
    <location>
        <begin position="907"/>
        <end position="929"/>
    </location>
</feature>
<dbReference type="Gene3D" id="1.20.5.930">
    <property type="entry name" value="Bicelle-embedded integrin alpha(iib) transmembrane segment"/>
    <property type="match status" value="1"/>
</dbReference>
<comment type="similarity">
    <text evidence="5">Belongs to the integrin alpha chain family.</text>
</comment>
<dbReference type="GO" id="GO:0009897">
    <property type="term" value="C:external side of plasma membrane"/>
    <property type="evidence" value="ECO:0007669"/>
    <property type="project" value="TreeGrafter"/>
</dbReference>
<feature type="repeat" description="FG-GAP" evidence="4">
    <location>
        <begin position="299"/>
        <end position="361"/>
    </location>
</feature>
<dbReference type="InterPro" id="IPR013519">
    <property type="entry name" value="Int_alpha_beta-p"/>
</dbReference>